<dbReference type="GO" id="GO:0003677">
    <property type="term" value="F:DNA binding"/>
    <property type="evidence" value="ECO:0007669"/>
    <property type="project" value="UniProtKB-UniRule"/>
</dbReference>
<protein>
    <recommendedName>
        <fullName evidence="2">Nucleoid-associated protein IAD04_05840</fullName>
    </recommendedName>
</protein>
<evidence type="ECO:0000313" key="5">
    <source>
        <dbReference type="Proteomes" id="UP000886893"/>
    </source>
</evidence>
<comment type="caution">
    <text evidence="4">The sequence shown here is derived from an EMBL/GenBank/DDBJ whole genome shotgun (WGS) entry which is preliminary data.</text>
</comment>
<sequence length="102" mass="11546">MNMNMLMQQAQKMQKEMEKAQKELEEKVFEIKSAGGGIVIVIKGSKEILSIQVDDELIDKDEKEMLQDMIVVAVNEAIKTVLDEEQKILSKQTSGIRMSGLF</sequence>
<dbReference type="Gene3D" id="3.30.1310.10">
    <property type="entry name" value="Nucleoid-associated protein YbaB-like domain"/>
    <property type="match status" value="1"/>
</dbReference>
<dbReference type="PANTHER" id="PTHR33449">
    <property type="entry name" value="NUCLEOID-ASSOCIATED PROTEIN YBAB"/>
    <property type="match status" value="1"/>
</dbReference>
<comment type="similarity">
    <text evidence="2">Belongs to the YbaB/EbfC family.</text>
</comment>
<dbReference type="Proteomes" id="UP000886893">
    <property type="component" value="Unassembled WGS sequence"/>
</dbReference>
<gene>
    <name evidence="4" type="ORF">IAD04_05840</name>
</gene>
<keyword evidence="1 2" id="KW-0238">DNA-binding</keyword>
<dbReference type="AlphaFoldDB" id="A0A9D1KAM0"/>
<evidence type="ECO:0000256" key="2">
    <source>
        <dbReference type="HAMAP-Rule" id="MF_00274"/>
    </source>
</evidence>
<dbReference type="HAMAP" id="MF_00274">
    <property type="entry name" value="DNA_YbaB_EbfC"/>
    <property type="match status" value="1"/>
</dbReference>
<evidence type="ECO:0000313" key="4">
    <source>
        <dbReference type="EMBL" id="HIT17874.1"/>
    </source>
</evidence>
<keyword evidence="2" id="KW-0963">Cytoplasm</keyword>
<keyword evidence="3" id="KW-0175">Coiled coil</keyword>
<dbReference type="InterPro" id="IPR036894">
    <property type="entry name" value="YbaB-like_sf"/>
</dbReference>
<dbReference type="GO" id="GO:0005829">
    <property type="term" value="C:cytosol"/>
    <property type="evidence" value="ECO:0007669"/>
    <property type="project" value="TreeGrafter"/>
</dbReference>
<evidence type="ECO:0000256" key="1">
    <source>
        <dbReference type="ARBA" id="ARBA00023125"/>
    </source>
</evidence>
<reference evidence="4" key="2">
    <citation type="journal article" date="2021" name="PeerJ">
        <title>Extensive microbial diversity within the chicken gut microbiome revealed by metagenomics and culture.</title>
        <authorList>
            <person name="Gilroy R."/>
            <person name="Ravi A."/>
            <person name="Getino M."/>
            <person name="Pursley I."/>
            <person name="Horton D.L."/>
            <person name="Alikhan N.F."/>
            <person name="Baker D."/>
            <person name="Gharbi K."/>
            <person name="Hall N."/>
            <person name="Watson M."/>
            <person name="Adriaenssens E.M."/>
            <person name="Foster-Nyarko E."/>
            <person name="Jarju S."/>
            <person name="Secka A."/>
            <person name="Antonio M."/>
            <person name="Oren A."/>
            <person name="Chaudhuri R.R."/>
            <person name="La Ragione R."/>
            <person name="Hildebrand F."/>
            <person name="Pallen M.J."/>
        </authorList>
    </citation>
    <scope>NUCLEOTIDE SEQUENCE</scope>
    <source>
        <strain evidence="4">14508</strain>
    </source>
</reference>
<proteinExistence type="inferred from homology"/>
<dbReference type="Pfam" id="PF02575">
    <property type="entry name" value="YbaB_DNA_bd"/>
    <property type="match status" value="1"/>
</dbReference>
<dbReference type="PIRSF" id="PIRSF004555">
    <property type="entry name" value="UCP004555"/>
    <property type="match status" value="1"/>
</dbReference>
<feature type="coiled-coil region" evidence="3">
    <location>
        <begin position="3"/>
        <end position="30"/>
    </location>
</feature>
<comment type="subcellular location">
    <subcellularLocation>
        <location evidence="2">Cytoplasm</location>
        <location evidence="2">Nucleoid</location>
    </subcellularLocation>
</comment>
<evidence type="ECO:0000256" key="3">
    <source>
        <dbReference type="SAM" id="Coils"/>
    </source>
</evidence>
<dbReference type="PANTHER" id="PTHR33449:SF1">
    <property type="entry name" value="NUCLEOID-ASSOCIATED PROTEIN YBAB"/>
    <property type="match status" value="1"/>
</dbReference>
<accession>A0A9D1KAM0</accession>
<dbReference type="SUPFAM" id="SSF82607">
    <property type="entry name" value="YbaB-like"/>
    <property type="match status" value="1"/>
</dbReference>
<organism evidence="4 5">
    <name type="scientific">Candidatus Caccosoma faecigallinarum</name>
    <dbReference type="NCBI Taxonomy" id="2840720"/>
    <lineage>
        <taxon>Bacteria</taxon>
        <taxon>Bacillati</taxon>
        <taxon>Bacillota</taxon>
        <taxon>Bacillota incertae sedis</taxon>
        <taxon>Candidatus Caccosoma</taxon>
    </lineage>
</organism>
<reference evidence="4" key="1">
    <citation type="submission" date="2020-10" db="EMBL/GenBank/DDBJ databases">
        <authorList>
            <person name="Gilroy R."/>
        </authorList>
    </citation>
    <scope>NUCLEOTIDE SEQUENCE</scope>
    <source>
        <strain evidence="4">14508</strain>
    </source>
</reference>
<dbReference type="GO" id="GO:0043590">
    <property type="term" value="C:bacterial nucleoid"/>
    <property type="evidence" value="ECO:0007669"/>
    <property type="project" value="UniProtKB-UniRule"/>
</dbReference>
<comment type="subunit">
    <text evidence="2">Homodimer.</text>
</comment>
<comment type="function">
    <text evidence="2">Binds to DNA and alters its conformation. May be involved in regulation of gene expression, nucleoid organization and DNA protection.</text>
</comment>
<dbReference type="InterPro" id="IPR004401">
    <property type="entry name" value="YbaB/EbfC"/>
</dbReference>
<name>A0A9D1KAM0_9FIRM</name>
<dbReference type="EMBL" id="DVKI01000183">
    <property type="protein sequence ID" value="HIT17874.1"/>
    <property type="molecule type" value="Genomic_DNA"/>
</dbReference>
<dbReference type="NCBIfam" id="TIGR00103">
    <property type="entry name" value="DNA_YbaB_EbfC"/>
    <property type="match status" value="1"/>
</dbReference>